<keyword evidence="5 8" id="KW-1133">Transmembrane helix</keyword>
<evidence type="ECO:0000256" key="8">
    <source>
        <dbReference type="SAM" id="Phobius"/>
    </source>
</evidence>
<feature type="region of interest" description="Disordered" evidence="7">
    <location>
        <begin position="136"/>
        <end position="169"/>
    </location>
</feature>
<protein>
    <submittedName>
        <fullName evidence="9">OPT oligopeptide transporter protein-domain-containing protein</fullName>
    </submittedName>
</protein>
<feature type="transmembrane region" description="Helical" evidence="8">
    <location>
        <begin position="466"/>
        <end position="487"/>
    </location>
</feature>
<feature type="transmembrane region" description="Helical" evidence="8">
    <location>
        <begin position="245"/>
        <end position="262"/>
    </location>
</feature>
<feature type="transmembrane region" description="Helical" evidence="8">
    <location>
        <begin position="380"/>
        <end position="401"/>
    </location>
</feature>
<organism evidence="9 10">
    <name type="scientific">Piptocephalis cylindrospora</name>
    <dbReference type="NCBI Taxonomy" id="1907219"/>
    <lineage>
        <taxon>Eukaryota</taxon>
        <taxon>Fungi</taxon>
        <taxon>Fungi incertae sedis</taxon>
        <taxon>Zoopagomycota</taxon>
        <taxon>Zoopagomycotina</taxon>
        <taxon>Zoopagomycetes</taxon>
        <taxon>Zoopagales</taxon>
        <taxon>Piptocephalidaceae</taxon>
        <taxon>Piptocephalis</taxon>
    </lineage>
</organism>
<feature type="transmembrane region" description="Helical" evidence="8">
    <location>
        <begin position="182"/>
        <end position="202"/>
    </location>
</feature>
<keyword evidence="4 8" id="KW-0812">Transmembrane</keyword>
<dbReference type="GO" id="GO:0000329">
    <property type="term" value="C:fungal-type vacuole membrane"/>
    <property type="evidence" value="ECO:0007669"/>
    <property type="project" value="TreeGrafter"/>
</dbReference>
<feature type="transmembrane region" description="Helical" evidence="8">
    <location>
        <begin position="525"/>
        <end position="543"/>
    </location>
</feature>
<evidence type="ECO:0000256" key="5">
    <source>
        <dbReference type="ARBA" id="ARBA00022989"/>
    </source>
</evidence>
<reference evidence="10" key="1">
    <citation type="journal article" date="2018" name="Nat. Microbiol.">
        <title>Leveraging single-cell genomics to expand the fungal tree of life.</title>
        <authorList>
            <person name="Ahrendt S.R."/>
            <person name="Quandt C.A."/>
            <person name="Ciobanu D."/>
            <person name="Clum A."/>
            <person name="Salamov A."/>
            <person name="Andreopoulos B."/>
            <person name="Cheng J.F."/>
            <person name="Woyke T."/>
            <person name="Pelin A."/>
            <person name="Henrissat B."/>
            <person name="Reynolds N.K."/>
            <person name="Benny G.L."/>
            <person name="Smith M.E."/>
            <person name="James T.Y."/>
            <person name="Grigoriev I.V."/>
        </authorList>
    </citation>
    <scope>NUCLEOTIDE SEQUENCE [LARGE SCALE GENOMIC DNA]</scope>
</reference>
<evidence type="ECO:0000256" key="1">
    <source>
        <dbReference type="ARBA" id="ARBA00004141"/>
    </source>
</evidence>
<dbReference type="EMBL" id="KZ988327">
    <property type="protein sequence ID" value="RKP12454.1"/>
    <property type="molecule type" value="Genomic_DNA"/>
</dbReference>
<dbReference type="Proteomes" id="UP000267251">
    <property type="component" value="Unassembled WGS sequence"/>
</dbReference>
<feature type="compositionally biased region" description="Polar residues" evidence="7">
    <location>
        <begin position="160"/>
        <end position="169"/>
    </location>
</feature>
<evidence type="ECO:0000313" key="10">
    <source>
        <dbReference type="Proteomes" id="UP000267251"/>
    </source>
</evidence>
<evidence type="ECO:0000256" key="6">
    <source>
        <dbReference type="ARBA" id="ARBA00023136"/>
    </source>
</evidence>
<keyword evidence="10" id="KW-1185">Reference proteome</keyword>
<feature type="compositionally biased region" description="Basic and acidic residues" evidence="7">
    <location>
        <begin position="145"/>
        <end position="157"/>
    </location>
</feature>
<evidence type="ECO:0000256" key="3">
    <source>
        <dbReference type="ARBA" id="ARBA00022448"/>
    </source>
</evidence>
<feature type="transmembrane region" description="Helical" evidence="8">
    <location>
        <begin position="84"/>
        <end position="102"/>
    </location>
</feature>
<feature type="transmembrane region" description="Helical" evidence="8">
    <location>
        <begin position="610"/>
        <end position="633"/>
    </location>
</feature>
<evidence type="ECO:0000256" key="4">
    <source>
        <dbReference type="ARBA" id="ARBA00022692"/>
    </source>
</evidence>
<feature type="transmembrane region" description="Helical" evidence="8">
    <location>
        <begin position="6"/>
        <end position="25"/>
    </location>
</feature>
<gene>
    <name evidence="9" type="ORF">BJ684DRAFT_11457</name>
</gene>
<feature type="transmembrane region" description="Helical" evidence="8">
    <location>
        <begin position="282"/>
        <end position="304"/>
    </location>
</feature>
<dbReference type="NCBIfam" id="TIGR00728">
    <property type="entry name" value="OPT_sfam"/>
    <property type="match status" value="1"/>
</dbReference>
<evidence type="ECO:0000256" key="7">
    <source>
        <dbReference type="SAM" id="MobiDB-lite"/>
    </source>
</evidence>
<dbReference type="InterPro" id="IPR004813">
    <property type="entry name" value="OPT"/>
</dbReference>
<keyword evidence="6 8" id="KW-0472">Membrane</keyword>
<sequence>MYFGLQTGWISMMSLQSSLLGFAIFKPLQGRLKTPFGPVENVVLQTTAVATATMPLAGGFVGIIPALGMLEESEGRVVLSVSELILWGMGIAFFGVFFAVPLRKQVIIKEQLPFPSGTATAQMISVLHRQKDISVSGTSSGAHHRAQDSLGAHEMRQRHGSPNSTGSATSLAEADWSQKLRALLVSFGISSVYTLLAHFIPVLNALPLGDWITGGTVGFSQWNWYLTPALSYVGQGVIMGLPTTLAMLAGAILGWGVLGPLSKAEGWAPGPINDQKTGPRGWILWVSLAIMISESLVGLGVILIKEVTRRFRQHRESRAERAKTSRNPSLLEGNLPATRVVGEEDVPISWLVPSSWTYSGLIVSSILCIFISSYLFHVAWYASIVSVVLACLLSVLAVRALGETDMNPVSGIGKVSQVVIAGLVPGGLVANLVAGGIAEAGAQQAGDMMQDLKTGHLIGASPRAQFWGQLIGSFFSVLISVAAYTVYTTVYPIPGPDFQVPTAYVWLDMARLVNGHALPTNTTPFIIAFALLAAIPPLLELAFPNRTWHRWIPSGVAFAIGMMITPNYTLPRVIGALLGHFAMRHGMSKIPDGSDDLTVEEEAKRKSRRVLVIVVASGLVLGEGTFSLVNMILTSAHVGAATCLGCLPGLCGECS</sequence>
<name>A0A4P9Y1A4_9FUNG</name>
<dbReference type="AlphaFoldDB" id="A0A4P9Y1A4"/>
<keyword evidence="3" id="KW-0813">Transport</keyword>
<dbReference type="GO" id="GO:0035673">
    <property type="term" value="F:oligopeptide transmembrane transporter activity"/>
    <property type="evidence" value="ECO:0007669"/>
    <property type="project" value="InterPro"/>
</dbReference>
<dbReference type="PANTHER" id="PTHR31645">
    <property type="entry name" value="OLIGOPEPTIDE TRANSPORTER YGL114W-RELATED"/>
    <property type="match status" value="1"/>
</dbReference>
<accession>A0A4P9Y1A4</accession>
<evidence type="ECO:0000256" key="2">
    <source>
        <dbReference type="ARBA" id="ARBA00008807"/>
    </source>
</evidence>
<dbReference type="PANTHER" id="PTHR31645:SF0">
    <property type="entry name" value="OLIGOPEPTIDE TRANSPORTER YGL114W-RELATED"/>
    <property type="match status" value="1"/>
</dbReference>
<dbReference type="Pfam" id="PF03169">
    <property type="entry name" value="OPT"/>
    <property type="match status" value="1"/>
</dbReference>
<comment type="similarity">
    <text evidence="2">Belongs to the oligopeptide OPT transporter family.</text>
</comment>
<comment type="subcellular location">
    <subcellularLocation>
        <location evidence="1">Membrane</location>
        <topology evidence="1">Multi-pass membrane protein</topology>
    </subcellularLocation>
</comment>
<feature type="transmembrane region" description="Helical" evidence="8">
    <location>
        <begin position="356"/>
        <end position="374"/>
    </location>
</feature>
<feature type="transmembrane region" description="Helical" evidence="8">
    <location>
        <begin position="46"/>
        <end position="64"/>
    </location>
</feature>
<dbReference type="OrthoDB" id="627262at2759"/>
<dbReference type="InterPro" id="IPR045035">
    <property type="entry name" value="YSL-like"/>
</dbReference>
<evidence type="ECO:0000313" key="9">
    <source>
        <dbReference type="EMBL" id="RKP12454.1"/>
    </source>
</evidence>
<proteinExistence type="inferred from homology"/>